<comment type="subcellular location">
    <subcellularLocation>
        <location evidence="2">Cytoplasm</location>
    </subcellularLocation>
</comment>
<accession>A0ABY6CS63</accession>
<comment type="similarity">
    <text evidence="1 2">Belongs to the CutC family.</text>
</comment>
<keyword evidence="4" id="KW-1185">Reference proteome</keyword>
<dbReference type="InterPro" id="IPR036822">
    <property type="entry name" value="CutC-like_dom_sf"/>
</dbReference>
<organism evidence="3 4">
    <name type="scientific">Reichenbachiella agarivorans</name>
    <dbReference type="NCBI Taxonomy" id="2979464"/>
    <lineage>
        <taxon>Bacteria</taxon>
        <taxon>Pseudomonadati</taxon>
        <taxon>Bacteroidota</taxon>
        <taxon>Cytophagia</taxon>
        <taxon>Cytophagales</taxon>
        <taxon>Reichenbachiellaceae</taxon>
        <taxon>Reichenbachiella</taxon>
    </lineage>
</organism>
<evidence type="ECO:0000313" key="3">
    <source>
        <dbReference type="EMBL" id="UXP33347.1"/>
    </source>
</evidence>
<gene>
    <name evidence="2" type="primary">cutC</name>
    <name evidence="3" type="ORF">N6H18_05200</name>
</gene>
<protein>
    <recommendedName>
        <fullName evidence="2">PF03932 family protein CutC</fullName>
    </recommendedName>
</protein>
<evidence type="ECO:0000256" key="1">
    <source>
        <dbReference type="ARBA" id="ARBA00007768"/>
    </source>
</evidence>
<comment type="caution">
    <text evidence="2">Once thought to be involved in copper homeostasis, experiments in E.coli have shown this is not the case.</text>
</comment>
<dbReference type="SUPFAM" id="SSF110395">
    <property type="entry name" value="CutC-like"/>
    <property type="match status" value="1"/>
</dbReference>
<evidence type="ECO:0000256" key="2">
    <source>
        <dbReference type="HAMAP-Rule" id="MF_00795"/>
    </source>
</evidence>
<dbReference type="Proteomes" id="UP001065174">
    <property type="component" value="Chromosome"/>
</dbReference>
<dbReference type="Gene3D" id="3.20.20.380">
    <property type="entry name" value="Copper homeostasis (CutC) domain"/>
    <property type="match status" value="1"/>
</dbReference>
<dbReference type="HAMAP" id="MF_00795">
    <property type="entry name" value="CutC"/>
    <property type="match status" value="1"/>
</dbReference>
<sequence length="250" mass="27255">MSPSKKIILEVCIDSVASAINAQAGGASRVELCDNLAEGGTTPSAGMIKMVRDRLSIDMQVIIRPRVGDFLYTQEEFDVMKEDIKIAKSLGANGVVIGCLLPDGSIDMIRTQELVTLARPMNVTFHRAFDMVADAAQALEDLIRLGVERVLTSGLENDVVSGSTTLTRLILQAGDRIIVMPGGGVRLENAKTLIATTKAKEIHVSGRHTLVSQMTFQNPKVKMGILPDKEYQIQVVDQKLIQRFIQLLNP</sequence>
<dbReference type="Pfam" id="PF03932">
    <property type="entry name" value="CutC"/>
    <property type="match status" value="1"/>
</dbReference>
<dbReference type="RefSeq" id="WP_262310776.1">
    <property type="nucleotide sequence ID" value="NZ_CP106679.1"/>
</dbReference>
<reference evidence="3" key="1">
    <citation type="submission" date="2022-09" db="EMBL/GenBank/DDBJ databases">
        <title>Comparative genomics and taxonomic characterization of three novel marine species of genus Reichenbachiella exhibiting antioxidant and polysaccharide degradation activities.</title>
        <authorList>
            <person name="Muhammad N."/>
            <person name="Lee Y.-J."/>
            <person name="Ko J."/>
            <person name="Kim S.-G."/>
        </authorList>
    </citation>
    <scope>NUCLEOTIDE SEQUENCE</scope>
    <source>
        <strain evidence="3">BKB1-1</strain>
    </source>
</reference>
<dbReference type="InterPro" id="IPR005627">
    <property type="entry name" value="CutC-like"/>
</dbReference>
<dbReference type="PANTHER" id="PTHR12598:SF0">
    <property type="entry name" value="COPPER HOMEOSTASIS PROTEIN CUTC HOMOLOG"/>
    <property type="match status" value="1"/>
</dbReference>
<keyword evidence="2" id="KW-0963">Cytoplasm</keyword>
<proteinExistence type="inferred from homology"/>
<name>A0ABY6CS63_9BACT</name>
<dbReference type="PANTHER" id="PTHR12598">
    <property type="entry name" value="COPPER HOMEOSTASIS PROTEIN CUTC"/>
    <property type="match status" value="1"/>
</dbReference>
<dbReference type="EMBL" id="CP106679">
    <property type="protein sequence ID" value="UXP33347.1"/>
    <property type="molecule type" value="Genomic_DNA"/>
</dbReference>
<evidence type="ECO:0000313" key="4">
    <source>
        <dbReference type="Proteomes" id="UP001065174"/>
    </source>
</evidence>